<keyword evidence="1" id="KW-0732">Signal</keyword>
<dbReference type="AlphaFoldDB" id="A0A1J0WFU1"/>
<reference evidence="2 3" key="1">
    <citation type="submission" date="2016-11" db="EMBL/GenBank/DDBJ databases">
        <title>Complete genome sequence of Sulfitobacter sp. AM1-D1, a toxic bacteria associated with marine dinoflagellate Alexandrium minutum in East China Sea.</title>
        <authorList>
            <person name="Yang Q."/>
            <person name="Zhang X."/>
            <person name="Tian X."/>
        </authorList>
    </citation>
    <scope>NUCLEOTIDE SEQUENCE [LARGE SCALE GENOMIC DNA]</scope>
    <source>
        <strain evidence="2 3">AM1-D1</strain>
    </source>
</reference>
<dbReference type="EMBL" id="CP018076">
    <property type="protein sequence ID" value="APE42998.1"/>
    <property type="molecule type" value="Genomic_DNA"/>
</dbReference>
<gene>
    <name evidence="2" type="ORF">BOO69_05865</name>
</gene>
<proteinExistence type="predicted"/>
<feature type="chain" id="PRO_5013312105" description="Dihydrodipicolinate reductase" evidence="1">
    <location>
        <begin position="21"/>
        <end position="132"/>
    </location>
</feature>
<name>A0A1J0WFU1_9RHOB</name>
<evidence type="ECO:0000256" key="1">
    <source>
        <dbReference type="SAM" id="SignalP"/>
    </source>
</evidence>
<feature type="signal peptide" evidence="1">
    <location>
        <begin position="1"/>
        <end position="20"/>
    </location>
</feature>
<protein>
    <recommendedName>
        <fullName evidence="4">Dihydrodipicolinate reductase</fullName>
    </recommendedName>
</protein>
<dbReference type="OrthoDB" id="7658757at2"/>
<sequence length="132" mass="14705">MRLCRALMPLVLLLCGPVSAQTQLSPEEFMDHAAGRTLTFESLGTGRLVGIEEFLSRQRTVWARSDGSCTYGEVTLTDSQVCFRYEDQWGVNHCWTPYEVDGTIIVVSPGGSRQRVSRITDQPVACYDPPMS</sequence>
<organism evidence="2 3">
    <name type="scientific">Sulfitobacter alexandrii</name>
    <dbReference type="NCBI Taxonomy" id="1917485"/>
    <lineage>
        <taxon>Bacteria</taxon>
        <taxon>Pseudomonadati</taxon>
        <taxon>Pseudomonadota</taxon>
        <taxon>Alphaproteobacteria</taxon>
        <taxon>Rhodobacterales</taxon>
        <taxon>Roseobacteraceae</taxon>
        <taxon>Sulfitobacter</taxon>
    </lineage>
</organism>
<evidence type="ECO:0000313" key="3">
    <source>
        <dbReference type="Proteomes" id="UP000181897"/>
    </source>
</evidence>
<dbReference type="STRING" id="1917485.BOO69_05865"/>
<accession>A0A1J0WFU1</accession>
<keyword evidence="3" id="KW-1185">Reference proteome</keyword>
<dbReference type="Proteomes" id="UP000181897">
    <property type="component" value="Chromosome"/>
</dbReference>
<evidence type="ECO:0000313" key="2">
    <source>
        <dbReference type="EMBL" id="APE42998.1"/>
    </source>
</evidence>
<dbReference type="RefSeq" id="WP_071971168.1">
    <property type="nucleotide sequence ID" value="NZ_CP018076.1"/>
</dbReference>
<dbReference type="KEGG" id="suam:BOO69_05865"/>
<evidence type="ECO:0008006" key="4">
    <source>
        <dbReference type="Google" id="ProtNLM"/>
    </source>
</evidence>